<sequence>MAVFSIPPLAPSPGSAKVSSLATRDSTSPSVSIPATSSQQSSYTESGIHPRLSSRVLTPSPPSARYELSIVRIRLENCREGSMSVSSSRVTPPVPVDILQATQYVPVPGVRDTTRPDPGPVPGMGDAARPDYGTVPSMGDAAHPDPVPVPSVGDAVCPDPLPSVTDAACPDPVPVPGIVDAASPVIREHNTSSYVIPKCKGNSTHWQFRRNGHFNNTSVIV</sequence>
<dbReference type="Proteomes" id="UP001239994">
    <property type="component" value="Unassembled WGS sequence"/>
</dbReference>
<evidence type="ECO:0000256" key="1">
    <source>
        <dbReference type="SAM" id="MobiDB-lite"/>
    </source>
</evidence>
<accession>A0AAD8YSU9</accession>
<dbReference type="AlphaFoldDB" id="A0AAD8YSU9"/>
<proteinExistence type="predicted"/>
<evidence type="ECO:0000313" key="2">
    <source>
        <dbReference type="EMBL" id="KAK1786565.1"/>
    </source>
</evidence>
<comment type="caution">
    <text evidence="2">The sequence shown here is derived from an EMBL/GenBank/DDBJ whole genome shotgun (WGS) entry which is preliminary data.</text>
</comment>
<evidence type="ECO:0000313" key="3">
    <source>
        <dbReference type="Proteomes" id="UP001239994"/>
    </source>
</evidence>
<protein>
    <submittedName>
        <fullName evidence="2">Uncharacterized protein</fullName>
    </submittedName>
</protein>
<organism evidence="2 3">
    <name type="scientific">Electrophorus voltai</name>
    <dbReference type="NCBI Taxonomy" id="2609070"/>
    <lineage>
        <taxon>Eukaryota</taxon>
        <taxon>Metazoa</taxon>
        <taxon>Chordata</taxon>
        <taxon>Craniata</taxon>
        <taxon>Vertebrata</taxon>
        <taxon>Euteleostomi</taxon>
        <taxon>Actinopterygii</taxon>
        <taxon>Neopterygii</taxon>
        <taxon>Teleostei</taxon>
        <taxon>Ostariophysi</taxon>
        <taxon>Gymnotiformes</taxon>
        <taxon>Gymnotoidei</taxon>
        <taxon>Gymnotidae</taxon>
        <taxon>Electrophorus</taxon>
    </lineage>
</organism>
<reference evidence="2" key="1">
    <citation type="submission" date="2023-03" db="EMBL/GenBank/DDBJ databases">
        <title>Electrophorus voltai genome.</title>
        <authorList>
            <person name="Bian C."/>
        </authorList>
    </citation>
    <scope>NUCLEOTIDE SEQUENCE</scope>
    <source>
        <strain evidence="2">CB-2022</strain>
        <tissue evidence="2">Muscle</tissue>
    </source>
</reference>
<dbReference type="EMBL" id="JAROKS010000024">
    <property type="protein sequence ID" value="KAK1786565.1"/>
    <property type="molecule type" value="Genomic_DNA"/>
</dbReference>
<keyword evidence="3" id="KW-1185">Reference proteome</keyword>
<feature type="compositionally biased region" description="Polar residues" evidence="1">
    <location>
        <begin position="17"/>
        <end position="45"/>
    </location>
</feature>
<gene>
    <name evidence="2" type="ORF">P4O66_003017</name>
</gene>
<feature type="region of interest" description="Disordered" evidence="1">
    <location>
        <begin position="1"/>
        <end position="61"/>
    </location>
</feature>
<name>A0AAD8YSU9_9TELE</name>